<keyword evidence="4" id="KW-0378">Hydrolase</keyword>
<dbReference type="Pfam" id="PF07859">
    <property type="entry name" value="Abhydrolase_3"/>
    <property type="match status" value="1"/>
</dbReference>
<dbReference type="InterPro" id="IPR033140">
    <property type="entry name" value="Lipase_GDXG_put_SER_AS"/>
</dbReference>
<sequence>MADESNEELDYEFLPFVKVYKNGHVKRLMGTETTPPGNDPQTGVTSKDVTNIIPQTKVYARIYLPNLTLATTNTRHKLPLVVYFHGGGFLANTPSSSTYHNYLNALAAECQVIAVSVNYRKAPEHPLPIAYEDSWAAFQWVASHCNYDGPEDLLNHHADFGRIFLAGDSAGANIAHNLAMAAGNPDARLKLSIHGIVLIDPYFWGSDTIGSEGMEPGMKAYVDRLWPLVCPSCPMDHPWINPMAESGLGLAGLGCRRVLVSVAEKDILKDRGWHYFHVLSRSGWMGMIEIHEAQGEKHVFHLNDSDCDNSKERMKRMADFFNSSFP</sequence>
<dbReference type="InterPro" id="IPR013094">
    <property type="entry name" value="AB_hydrolase_3"/>
</dbReference>
<proteinExistence type="inferred from homology"/>
<dbReference type="Gene3D" id="3.40.50.1820">
    <property type="entry name" value="alpha/beta hydrolase"/>
    <property type="match status" value="1"/>
</dbReference>
<dbReference type="GO" id="GO:0016787">
    <property type="term" value="F:hydrolase activity"/>
    <property type="evidence" value="ECO:0007669"/>
    <property type="project" value="UniProtKB-KW"/>
</dbReference>
<evidence type="ECO:0000313" key="5">
    <source>
        <dbReference type="Proteomes" id="UP000325081"/>
    </source>
</evidence>
<dbReference type="OrthoDB" id="408631at2759"/>
<feature type="domain" description="Alpha/beta hydrolase fold-3" evidence="3">
    <location>
        <begin position="81"/>
        <end position="301"/>
    </location>
</feature>
<feature type="active site" evidence="2">
    <location>
        <position position="169"/>
    </location>
</feature>
<organism evidence="4 5">
    <name type="scientific">Striga asiatica</name>
    <name type="common">Asiatic witchweed</name>
    <name type="synonym">Buchnera asiatica</name>
    <dbReference type="NCBI Taxonomy" id="4170"/>
    <lineage>
        <taxon>Eukaryota</taxon>
        <taxon>Viridiplantae</taxon>
        <taxon>Streptophyta</taxon>
        <taxon>Embryophyta</taxon>
        <taxon>Tracheophyta</taxon>
        <taxon>Spermatophyta</taxon>
        <taxon>Magnoliopsida</taxon>
        <taxon>eudicotyledons</taxon>
        <taxon>Gunneridae</taxon>
        <taxon>Pentapetalae</taxon>
        <taxon>asterids</taxon>
        <taxon>lamiids</taxon>
        <taxon>Lamiales</taxon>
        <taxon>Orobanchaceae</taxon>
        <taxon>Buchnereae</taxon>
        <taxon>Striga</taxon>
    </lineage>
</organism>
<dbReference type="EMBL" id="BKCP01005050">
    <property type="protein sequence ID" value="GER35938.1"/>
    <property type="molecule type" value="Genomic_DNA"/>
</dbReference>
<comment type="caution">
    <text evidence="4">The sequence shown here is derived from an EMBL/GenBank/DDBJ whole genome shotgun (WGS) entry which is preliminary data.</text>
</comment>
<gene>
    <name evidence="4" type="ORF">STAS_12244</name>
</gene>
<name>A0A5A7PTE2_STRAF</name>
<dbReference type="Proteomes" id="UP000325081">
    <property type="component" value="Unassembled WGS sequence"/>
</dbReference>
<accession>A0A5A7PTE2</accession>
<dbReference type="PROSITE" id="PS01174">
    <property type="entry name" value="LIPASE_GDXG_SER"/>
    <property type="match status" value="1"/>
</dbReference>
<evidence type="ECO:0000259" key="3">
    <source>
        <dbReference type="Pfam" id="PF07859"/>
    </source>
</evidence>
<dbReference type="InterPro" id="IPR050466">
    <property type="entry name" value="Carboxylest/Gibb_receptor"/>
</dbReference>
<reference evidence="5" key="1">
    <citation type="journal article" date="2019" name="Curr. Biol.">
        <title>Genome Sequence of Striga asiatica Provides Insight into the Evolution of Plant Parasitism.</title>
        <authorList>
            <person name="Yoshida S."/>
            <person name="Kim S."/>
            <person name="Wafula E.K."/>
            <person name="Tanskanen J."/>
            <person name="Kim Y.M."/>
            <person name="Honaas L."/>
            <person name="Yang Z."/>
            <person name="Spallek T."/>
            <person name="Conn C.E."/>
            <person name="Ichihashi Y."/>
            <person name="Cheong K."/>
            <person name="Cui S."/>
            <person name="Der J.P."/>
            <person name="Gundlach H."/>
            <person name="Jiao Y."/>
            <person name="Hori C."/>
            <person name="Ishida J.K."/>
            <person name="Kasahara H."/>
            <person name="Kiba T."/>
            <person name="Kim M.S."/>
            <person name="Koo N."/>
            <person name="Laohavisit A."/>
            <person name="Lee Y.H."/>
            <person name="Lumba S."/>
            <person name="McCourt P."/>
            <person name="Mortimer J.C."/>
            <person name="Mutuku J.M."/>
            <person name="Nomura T."/>
            <person name="Sasaki-Sekimoto Y."/>
            <person name="Seto Y."/>
            <person name="Wang Y."/>
            <person name="Wakatake T."/>
            <person name="Sakakibara H."/>
            <person name="Demura T."/>
            <person name="Yamaguchi S."/>
            <person name="Yoneyama K."/>
            <person name="Manabe R.I."/>
            <person name="Nelson D.C."/>
            <person name="Schulman A.H."/>
            <person name="Timko M.P."/>
            <person name="dePamphilis C.W."/>
            <person name="Choi D."/>
            <person name="Shirasu K."/>
        </authorList>
    </citation>
    <scope>NUCLEOTIDE SEQUENCE [LARGE SCALE GENOMIC DNA]</scope>
    <source>
        <strain evidence="5">cv. UVA1</strain>
    </source>
</reference>
<evidence type="ECO:0000256" key="2">
    <source>
        <dbReference type="PROSITE-ProRule" id="PRU10038"/>
    </source>
</evidence>
<protein>
    <submittedName>
        <fullName evidence="4">Alpha/beta-Hydrolases superfamily protein</fullName>
    </submittedName>
</protein>
<dbReference type="AlphaFoldDB" id="A0A5A7PTE2"/>
<dbReference type="PANTHER" id="PTHR23024">
    <property type="entry name" value="ARYLACETAMIDE DEACETYLASE"/>
    <property type="match status" value="1"/>
</dbReference>
<dbReference type="PANTHER" id="PTHR23024:SF458">
    <property type="entry name" value="ALPHA_BETA HYDROLASE FOLD-3 DOMAIN-CONTAINING PROTEIN"/>
    <property type="match status" value="1"/>
</dbReference>
<keyword evidence="5" id="KW-1185">Reference proteome</keyword>
<evidence type="ECO:0000313" key="4">
    <source>
        <dbReference type="EMBL" id="GER35938.1"/>
    </source>
</evidence>
<comment type="similarity">
    <text evidence="1">Belongs to the 'GDXG' lipolytic enzyme family.</text>
</comment>
<dbReference type="InterPro" id="IPR029058">
    <property type="entry name" value="AB_hydrolase_fold"/>
</dbReference>
<evidence type="ECO:0000256" key="1">
    <source>
        <dbReference type="ARBA" id="ARBA00010515"/>
    </source>
</evidence>
<dbReference type="SUPFAM" id="SSF53474">
    <property type="entry name" value="alpha/beta-Hydrolases"/>
    <property type="match status" value="1"/>
</dbReference>